<evidence type="ECO:0000313" key="1">
    <source>
        <dbReference type="EMBL" id="TFC50492.1"/>
    </source>
</evidence>
<gene>
    <name evidence="1" type="ORF">E3O49_04825</name>
</gene>
<dbReference type="RefSeq" id="WP_134434713.1">
    <property type="nucleotide sequence ID" value="NZ_SOFY01000019.1"/>
</dbReference>
<reference evidence="1 2" key="1">
    <citation type="submission" date="2019-03" db="EMBL/GenBank/DDBJ databases">
        <title>Genomics of glacier-inhabiting Cryobacterium strains.</title>
        <authorList>
            <person name="Liu Q."/>
            <person name="Xin Y.-H."/>
        </authorList>
    </citation>
    <scope>NUCLEOTIDE SEQUENCE [LARGE SCALE GENOMIC DNA]</scope>
    <source>
        <strain evidence="2">TMT1-22</strain>
    </source>
</reference>
<proteinExistence type="predicted"/>
<dbReference type="AlphaFoldDB" id="A0AAQ2HGK0"/>
<dbReference type="PANTHER" id="PTHR41244:SF1">
    <property type="entry name" value="GLYCOSYLTRANSFERASE"/>
    <property type="match status" value="1"/>
</dbReference>
<dbReference type="Pfam" id="PF14307">
    <property type="entry name" value="Glyco_tran_WbsX"/>
    <property type="match status" value="1"/>
</dbReference>
<dbReference type="Proteomes" id="UP000297403">
    <property type="component" value="Unassembled WGS sequence"/>
</dbReference>
<dbReference type="PANTHER" id="PTHR41244">
    <property type="entry name" value="RHAMNAN SYNTHESIS F"/>
    <property type="match status" value="1"/>
</dbReference>
<organism evidence="1 2">
    <name type="scientific">Cryobacterium shii</name>
    <dbReference type="NCBI Taxonomy" id="1259235"/>
    <lineage>
        <taxon>Bacteria</taxon>
        <taxon>Bacillati</taxon>
        <taxon>Actinomycetota</taxon>
        <taxon>Actinomycetes</taxon>
        <taxon>Micrococcales</taxon>
        <taxon>Microbacteriaceae</taxon>
        <taxon>Cryobacterium</taxon>
    </lineage>
</organism>
<protein>
    <recommendedName>
        <fullName evidence="3">Glycosyl hydrolase</fullName>
    </recommendedName>
</protein>
<dbReference type="InterPro" id="IPR032719">
    <property type="entry name" value="WbsX"/>
</dbReference>
<name>A0AAQ2HGK0_9MICO</name>
<evidence type="ECO:0000313" key="2">
    <source>
        <dbReference type="Proteomes" id="UP000297403"/>
    </source>
</evidence>
<dbReference type="EMBL" id="SOFY01000019">
    <property type="protein sequence ID" value="TFC50492.1"/>
    <property type="molecule type" value="Genomic_DNA"/>
</dbReference>
<accession>A0AAQ2HGK0</accession>
<sequence length="384" mass="43222">MTAQIFAYYFPNWHTDPRSSEWFGKGWTEWDLLRTASPRFPGHRQPRIPALGEFDEADPAAMDTQIDLAVSHGVDGFLFDYYWYEDGPFLQRALDEGFLPAPRCKEVKFALMWANHALVDIFPSRNVDGSGQLLVSGDVGRSAFEEMARHVTDKYFAEDNYLKMGDRPFLSIYDLDTLVTGLGGVEATKDALQWFGSHARTRGHAGIHLDGVVRGQNELPGSTSLGDPRNLLSSLDFDSASSYVWIHHASADEVGFPAADWDHVRDLAFESYERIAGSIGVPFYPNVTVGWDSTPRTDFAIPFELGSYPWIPAADPDPTQFQEAVEEALRFLDRHPTDHPLITINAWNEWTEGSSLLPDTHHGLGYLEALREARHRHSRAEARP</sequence>
<dbReference type="Gene3D" id="3.20.20.80">
    <property type="entry name" value="Glycosidases"/>
    <property type="match status" value="1"/>
</dbReference>
<keyword evidence="2" id="KW-1185">Reference proteome</keyword>
<comment type="caution">
    <text evidence="1">The sequence shown here is derived from an EMBL/GenBank/DDBJ whole genome shotgun (WGS) entry which is preliminary data.</text>
</comment>
<evidence type="ECO:0008006" key="3">
    <source>
        <dbReference type="Google" id="ProtNLM"/>
    </source>
</evidence>